<dbReference type="InterPro" id="IPR043136">
    <property type="entry name" value="B30.2/SPRY_sf"/>
</dbReference>
<name>A0AAW1EWJ9_ZOAVI</name>
<gene>
    <name evidence="2" type="ORF">VZT92_016369</name>
</gene>
<dbReference type="EMBL" id="JBCEZU010000134">
    <property type="protein sequence ID" value="KAK9525684.1"/>
    <property type="molecule type" value="Genomic_DNA"/>
</dbReference>
<sequence length="133" mass="15197">MFYFPTPEDGGWTLCGIYNQGEEYLAHSFSKATLHVRHARPLTVGVFVDYEKGEVSFYDVDARILICCYSRCAFTEAKPALKALQYFMAGTSLNSRPKLYPLFGIFEGDYHSMLVIPPVAHTTYTYHIGLHQW</sequence>
<evidence type="ECO:0000313" key="3">
    <source>
        <dbReference type="Proteomes" id="UP001488805"/>
    </source>
</evidence>
<proteinExistence type="predicted"/>
<accession>A0AAW1EWJ9</accession>
<reference evidence="2 3" key="1">
    <citation type="journal article" date="2024" name="Genome Biol. Evol.">
        <title>Chromosome-level genome assembly of the viviparous eelpout Zoarces viviparus.</title>
        <authorList>
            <person name="Fuhrmann N."/>
            <person name="Brasseur M.V."/>
            <person name="Bakowski C.E."/>
            <person name="Podsiadlowski L."/>
            <person name="Prost S."/>
            <person name="Krehenwinkel H."/>
            <person name="Mayer C."/>
        </authorList>
    </citation>
    <scope>NUCLEOTIDE SEQUENCE [LARGE SCALE GENOMIC DNA]</scope>
    <source>
        <strain evidence="2">NO-MEL_2022_Ind0_liver</strain>
    </source>
</reference>
<evidence type="ECO:0000313" key="2">
    <source>
        <dbReference type="EMBL" id="KAK9525684.1"/>
    </source>
</evidence>
<dbReference type="Pfam" id="PF00622">
    <property type="entry name" value="SPRY"/>
    <property type="match status" value="1"/>
</dbReference>
<dbReference type="InterPro" id="IPR013320">
    <property type="entry name" value="ConA-like_dom_sf"/>
</dbReference>
<dbReference type="InterPro" id="IPR001870">
    <property type="entry name" value="B30.2/SPRY"/>
</dbReference>
<organism evidence="2 3">
    <name type="scientific">Zoarces viviparus</name>
    <name type="common">Viviparous eelpout</name>
    <name type="synonym">Blennius viviparus</name>
    <dbReference type="NCBI Taxonomy" id="48416"/>
    <lineage>
        <taxon>Eukaryota</taxon>
        <taxon>Metazoa</taxon>
        <taxon>Chordata</taxon>
        <taxon>Craniata</taxon>
        <taxon>Vertebrata</taxon>
        <taxon>Euteleostomi</taxon>
        <taxon>Actinopterygii</taxon>
        <taxon>Neopterygii</taxon>
        <taxon>Teleostei</taxon>
        <taxon>Neoteleostei</taxon>
        <taxon>Acanthomorphata</taxon>
        <taxon>Eupercaria</taxon>
        <taxon>Perciformes</taxon>
        <taxon>Cottioidei</taxon>
        <taxon>Zoarcales</taxon>
        <taxon>Zoarcidae</taxon>
        <taxon>Zoarcinae</taxon>
        <taxon>Zoarces</taxon>
    </lineage>
</organism>
<dbReference type="SUPFAM" id="SSF49899">
    <property type="entry name" value="Concanavalin A-like lectins/glucanases"/>
    <property type="match status" value="1"/>
</dbReference>
<evidence type="ECO:0000259" key="1">
    <source>
        <dbReference type="PROSITE" id="PS50188"/>
    </source>
</evidence>
<protein>
    <recommendedName>
        <fullName evidence="1">B30.2/SPRY domain-containing protein</fullName>
    </recommendedName>
</protein>
<dbReference type="PROSITE" id="PS50188">
    <property type="entry name" value="B302_SPRY"/>
    <property type="match status" value="1"/>
</dbReference>
<comment type="caution">
    <text evidence="2">The sequence shown here is derived from an EMBL/GenBank/DDBJ whole genome shotgun (WGS) entry which is preliminary data.</text>
</comment>
<dbReference type="Gene3D" id="2.60.120.920">
    <property type="match status" value="1"/>
</dbReference>
<keyword evidence="3" id="KW-1185">Reference proteome</keyword>
<dbReference type="InterPro" id="IPR003877">
    <property type="entry name" value="SPRY_dom"/>
</dbReference>
<dbReference type="Proteomes" id="UP001488805">
    <property type="component" value="Unassembled WGS sequence"/>
</dbReference>
<dbReference type="AlphaFoldDB" id="A0AAW1EWJ9"/>
<feature type="domain" description="B30.2/SPRY" evidence="1">
    <location>
        <begin position="1"/>
        <end position="121"/>
    </location>
</feature>